<sequence length="107" mass="12809">MFVPKRIKDKYGEKLRLINELEVCGERWTVLYNYTDGYVAKLEKMIERFNLRINETVVFKFNDTNVLYGRIYKMDGKEIDYENRSADISENGNGNWLWDVHWKSESG</sequence>
<dbReference type="EMBL" id="JAUIZM010000009">
    <property type="protein sequence ID" value="KAK1363549.1"/>
    <property type="molecule type" value="Genomic_DNA"/>
</dbReference>
<reference evidence="1" key="1">
    <citation type="submission" date="2023-02" db="EMBL/GenBank/DDBJ databases">
        <title>Genome of toxic invasive species Heracleum sosnowskyi carries increased number of genes despite the absence of recent whole-genome duplications.</title>
        <authorList>
            <person name="Schelkunov M."/>
            <person name="Shtratnikova V."/>
            <person name="Makarenko M."/>
            <person name="Klepikova A."/>
            <person name="Omelchenko D."/>
            <person name="Novikova G."/>
            <person name="Obukhova E."/>
            <person name="Bogdanov V."/>
            <person name="Penin A."/>
            <person name="Logacheva M."/>
        </authorList>
    </citation>
    <scope>NUCLEOTIDE SEQUENCE</scope>
    <source>
        <strain evidence="1">Hsosn_3</strain>
        <tissue evidence="1">Leaf</tissue>
    </source>
</reference>
<comment type="caution">
    <text evidence="1">The sequence shown here is derived from an EMBL/GenBank/DDBJ whole genome shotgun (WGS) entry which is preliminary data.</text>
</comment>
<evidence type="ECO:0000313" key="2">
    <source>
        <dbReference type="Proteomes" id="UP001237642"/>
    </source>
</evidence>
<dbReference type="AlphaFoldDB" id="A0AAD8HAL3"/>
<dbReference type="Proteomes" id="UP001237642">
    <property type="component" value="Unassembled WGS sequence"/>
</dbReference>
<name>A0AAD8HAL3_9APIA</name>
<reference evidence="1" key="2">
    <citation type="submission" date="2023-05" db="EMBL/GenBank/DDBJ databases">
        <authorList>
            <person name="Schelkunov M.I."/>
        </authorList>
    </citation>
    <scope>NUCLEOTIDE SEQUENCE</scope>
    <source>
        <strain evidence="1">Hsosn_3</strain>
        <tissue evidence="1">Leaf</tissue>
    </source>
</reference>
<accession>A0AAD8HAL3</accession>
<proteinExistence type="predicted"/>
<keyword evidence="2" id="KW-1185">Reference proteome</keyword>
<organism evidence="1 2">
    <name type="scientific">Heracleum sosnowskyi</name>
    <dbReference type="NCBI Taxonomy" id="360622"/>
    <lineage>
        <taxon>Eukaryota</taxon>
        <taxon>Viridiplantae</taxon>
        <taxon>Streptophyta</taxon>
        <taxon>Embryophyta</taxon>
        <taxon>Tracheophyta</taxon>
        <taxon>Spermatophyta</taxon>
        <taxon>Magnoliopsida</taxon>
        <taxon>eudicotyledons</taxon>
        <taxon>Gunneridae</taxon>
        <taxon>Pentapetalae</taxon>
        <taxon>asterids</taxon>
        <taxon>campanulids</taxon>
        <taxon>Apiales</taxon>
        <taxon>Apiaceae</taxon>
        <taxon>Apioideae</taxon>
        <taxon>apioid superclade</taxon>
        <taxon>Tordylieae</taxon>
        <taxon>Tordyliinae</taxon>
        <taxon>Heracleum</taxon>
    </lineage>
</organism>
<protein>
    <submittedName>
        <fullName evidence="1">Uncharacterized protein</fullName>
    </submittedName>
</protein>
<gene>
    <name evidence="1" type="ORF">POM88_039110</name>
</gene>
<evidence type="ECO:0000313" key="1">
    <source>
        <dbReference type="EMBL" id="KAK1363549.1"/>
    </source>
</evidence>